<protein>
    <submittedName>
        <fullName evidence="6">FGGY-family carbohydrate kinase</fullName>
    </submittedName>
</protein>
<sequence length="460" mass="50113">MTVSFERIAIIDIGKTNAKVVIVDARTGAEVAVRKTANIVLASPPYPHFDTERLWTFILETLSEFAGHPGFDALSITTHGASAALLDDRGALALPVLDYEYVYPDEVNRAYDLIRPNFDESFSPRLTGGLNLGAQFHFQRDRFPQEFARVSTILTYPQYWAFRLTGVAANEKTSLGCHTDLWRPFADSYSALVDRLDIADKMAPIRSAFDILSDIRPEIAQKIGLSKSVPVYCGIHDSNASLLPHLVDFGLPCTVVSTGTWVICFAPGAKPDALDSKRDTLANVDAYGTAVPSARYMGGREWEIVTKDLAAVTAEAEWAAVADVVSHKRMLLPSSVSGTGPFPQMKGRWHLEPENAAERRAAASLYQALMTVTCLDMISSQGSIIVEGPFTSNRVFVAALHSLTGRPVYASPSQTGTSSGAALLAGIRPSSPLRLVNETIPGLDNYSATWREMIESEISR</sequence>
<dbReference type="CDD" id="cd07772">
    <property type="entry name" value="ASKHA_NBD_FGGY_NaCK-like"/>
    <property type="match status" value="1"/>
</dbReference>
<dbReference type="Gene3D" id="3.30.420.40">
    <property type="match status" value="2"/>
</dbReference>
<evidence type="ECO:0000259" key="4">
    <source>
        <dbReference type="Pfam" id="PF00370"/>
    </source>
</evidence>
<feature type="domain" description="Carbohydrate kinase FGGY N-terminal" evidence="4">
    <location>
        <begin position="9"/>
        <end position="243"/>
    </location>
</feature>
<dbReference type="InterPro" id="IPR049382">
    <property type="entry name" value="FGGY_C_2"/>
</dbReference>
<dbReference type="GO" id="GO:0016301">
    <property type="term" value="F:kinase activity"/>
    <property type="evidence" value="ECO:0007669"/>
    <property type="project" value="UniProtKB-KW"/>
</dbReference>
<evidence type="ECO:0000256" key="1">
    <source>
        <dbReference type="ARBA" id="ARBA00009156"/>
    </source>
</evidence>
<comment type="caution">
    <text evidence="6">The sequence shown here is derived from an EMBL/GenBank/DDBJ whole genome shotgun (WGS) entry which is preliminary data.</text>
</comment>
<keyword evidence="6" id="KW-0614">Plasmid</keyword>
<dbReference type="PANTHER" id="PTHR43095">
    <property type="entry name" value="SUGAR KINASE"/>
    <property type="match status" value="1"/>
</dbReference>
<comment type="similarity">
    <text evidence="1">Belongs to the FGGY kinase family.</text>
</comment>
<feature type="domain" description="Carbohydrate kinase FGGY C-terminal" evidence="5">
    <location>
        <begin position="252"/>
        <end position="426"/>
    </location>
</feature>
<evidence type="ECO:0000313" key="7">
    <source>
        <dbReference type="Proteomes" id="UP001522662"/>
    </source>
</evidence>
<gene>
    <name evidence="6" type="ORF">MKJ03_06330</name>
</gene>
<dbReference type="SUPFAM" id="SSF53067">
    <property type="entry name" value="Actin-like ATPase domain"/>
    <property type="match status" value="2"/>
</dbReference>
<dbReference type="EMBL" id="JALAYX010000002">
    <property type="protein sequence ID" value="MCJ8237935.1"/>
    <property type="molecule type" value="Genomic_DNA"/>
</dbReference>
<keyword evidence="3 6" id="KW-0418">Kinase</keyword>
<geneLocation type="plasmid" evidence="6">
    <name>unnamed</name>
</geneLocation>
<accession>A0ABT0CXR3</accession>
<dbReference type="RefSeq" id="WP_245136615.1">
    <property type="nucleotide sequence ID" value="NZ_CP128477.1"/>
</dbReference>
<dbReference type="PANTHER" id="PTHR43095:SF5">
    <property type="entry name" value="XYLULOSE KINASE"/>
    <property type="match status" value="1"/>
</dbReference>
<evidence type="ECO:0000256" key="2">
    <source>
        <dbReference type="ARBA" id="ARBA00022679"/>
    </source>
</evidence>
<name>A0ABT0CXR3_9HYPH</name>
<organism evidence="6 7">
    <name type="scientific">Peteryoungia algae</name>
    <dbReference type="NCBI Taxonomy" id="2919917"/>
    <lineage>
        <taxon>Bacteria</taxon>
        <taxon>Pseudomonadati</taxon>
        <taxon>Pseudomonadota</taxon>
        <taxon>Alphaproteobacteria</taxon>
        <taxon>Hyphomicrobiales</taxon>
        <taxon>Rhizobiaceae</taxon>
        <taxon>Peteryoungia</taxon>
    </lineage>
</organism>
<dbReference type="InterPro" id="IPR043129">
    <property type="entry name" value="ATPase_NBD"/>
</dbReference>
<dbReference type="Proteomes" id="UP001522662">
    <property type="component" value="Unassembled WGS sequence"/>
</dbReference>
<reference evidence="6 7" key="1">
    <citation type="submission" date="2022-03" db="EMBL/GenBank/DDBJ databases">
        <title>Rhizobium SSM4.3 sp. nov., isolated from Sediment (Gouqi Island).</title>
        <authorList>
            <person name="Chen G."/>
        </authorList>
    </citation>
    <scope>NUCLEOTIDE SEQUENCE [LARGE SCALE GENOMIC DNA]</scope>
    <source>
        <strain evidence="6 7">SSM4.3</strain>
        <plasmid evidence="6">unnamed</plasmid>
    </source>
</reference>
<keyword evidence="7" id="KW-1185">Reference proteome</keyword>
<evidence type="ECO:0000256" key="3">
    <source>
        <dbReference type="ARBA" id="ARBA00022777"/>
    </source>
</evidence>
<dbReference type="InterPro" id="IPR018484">
    <property type="entry name" value="FGGY_N"/>
</dbReference>
<keyword evidence="2" id="KW-0808">Transferase</keyword>
<dbReference type="Pfam" id="PF00370">
    <property type="entry name" value="FGGY_N"/>
    <property type="match status" value="1"/>
</dbReference>
<proteinExistence type="inferred from homology"/>
<dbReference type="Pfam" id="PF21546">
    <property type="entry name" value="FGGY_C_2"/>
    <property type="match status" value="1"/>
</dbReference>
<dbReference type="InterPro" id="IPR050406">
    <property type="entry name" value="FGGY_Carb_Kinase"/>
</dbReference>
<evidence type="ECO:0000313" key="6">
    <source>
        <dbReference type="EMBL" id="MCJ8237935.1"/>
    </source>
</evidence>
<evidence type="ECO:0000259" key="5">
    <source>
        <dbReference type="Pfam" id="PF21546"/>
    </source>
</evidence>